<evidence type="ECO:0000256" key="14">
    <source>
        <dbReference type="SAM" id="MobiDB-lite"/>
    </source>
</evidence>
<dbReference type="FunFam" id="3.40.630.10:FF:000008">
    <property type="entry name" value="Endoplasmic reticulum metallopeptidase 1"/>
    <property type="match status" value="1"/>
</dbReference>
<evidence type="ECO:0000256" key="5">
    <source>
        <dbReference type="ARBA" id="ARBA00022692"/>
    </source>
</evidence>
<keyword evidence="18" id="KW-1185">Reference proteome</keyword>
<evidence type="ECO:0000256" key="3">
    <source>
        <dbReference type="ARBA" id="ARBA00010918"/>
    </source>
</evidence>
<sequence>MTSSSSAHASATTSTVRRRRGRALREQSSSARASSPAQTKRASPRRQPAPSFPWLALVALLVSVVPNFVVLFFLNYRVRQLDRPSFPFNATAAQLHLQVISAKKRYVGTNALQSALQYIHSQIELFESSSAPSNIQLDLHSFHSSPSSFQSSIGSRSWPNSYDNLPSIVARLRPSHLPRNTTQKALLINAHVDSALGSYGANDNVVGVALALQLIHTILQMGVHRTRLLSRPIVFLFNGAEETVLTGAHSFVTQHPWAPTIVAHINLESLGSADSYFLFRLGPNNPWLANAYAKAVSIPSASVTATDIFSSKLIPAETDFRVFDEFGHIPGFDFVLLDNGYIYHTPYDSIEHVDANSIRHGAITVLELALELAGANDAIGQFLEPTCTPSLLDRTIAYLQRTFSLFTTDKDPADQKITFFDILHFFTVAYDELTARFINACVLLITLVIWIVKILRMGLRNFLDCLWMCFALAATVFPAFASSTFAALVYSSCLGLQLRWYGSWQTCVIMFGTPALFGVLTTLQYVLPRRLSAHRYDHMLFAVTVLYGTIAIALTKYNVMSSYIPIALLVVADICAVQGSRVHPLFRHTQLMLVHGILGAKQFKYSLVSTLPLMGRIRSGTVPHDVIASIIVSLLTLIHFVWSSLPILCHYALSLRRLRALAFAVCIATASWLLVSARSSKLSYDAFLYNERAPKRAFVMHFYSPQLEPSSVISMAALDPVELDVERILSNVSDGQLTQLQSDTRWGKLHSTPFESFRLYQGFLQKVYVFNATTRPDLSLPEVTVTSEEKTETGWNLTVAINAPDAHVITMRMDVGATSPAIQWSLGSELKDETNGTWVSHAGSSTMNFWIVLGDKEGKEGKEGSQSRPKINAAVTCSRLGTSRSPKDLQMLSFEKWEAPSFAISNGVEVEL</sequence>
<evidence type="ECO:0000256" key="10">
    <source>
        <dbReference type="ARBA" id="ARBA00022989"/>
    </source>
</evidence>
<dbReference type="InterPro" id="IPR045175">
    <property type="entry name" value="M28_fam"/>
</dbReference>
<feature type="region of interest" description="Disordered" evidence="14">
    <location>
        <begin position="1"/>
        <end position="47"/>
    </location>
</feature>
<feature type="domain" description="Peptidase M28" evidence="16">
    <location>
        <begin position="178"/>
        <end position="368"/>
    </location>
</feature>
<keyword evidence="11" id="KW-0482">Metalloprotease</keyword>
<organism evidence="17 18">
    <name type="scientific">Gracilariopsis chorda</name>
    <dbReference type="NCBI Taxonomy" id="448386"/>
    <lineage>
        <taxon>Eukaryota</taxon>
        <taxon>Rhodophyta</taxon>
        <taxon>Florideophyceae</taxon>
        <taxon>Rhodymeniophycidae</taxon>
        <taxon>Gracilariales</taxon>
        <taxon>Gracilariaceae</taxon>
        <taxon>Gracilariopsis</taxon>
    </lineage>
</organism>
<keyword evidence="13" id="KW-0325">Glycoprotein</keyword>
<dbReference type="InterPro" id="IPR007484">
    <property type="entry name" value="Peptidase_M28"/>
</dbReference>
<dbReference type="PANTHER" id="PTHR12147">
    <property type="entry name" value="METALLOPEPTIDASE M28 FAMILY MEMBER"/>
    <property type="match status" value="1"/>
</dbReference>
<keyword evidence="9" id="KW-0862">Zinc</keyword>
<feature type="transmembrane region" description="Helical" evidence="15">
    <location>
        <begin position="437"/>
        <end position="455"/>
    </location>
</feature>
<feature type="transmembrane region" description="Helical" evidence="15">
    <location>
        <begin position="626"/>
        <end position="645"/>
    </location>
</feature>
<evidence type="ECO:0000256" key="4">
    <source>
        <dbReference type="ARBA" id="ARBA00022670"/>
    </source>
</evidence>
<feature type="compositionally biased region" description="Low complexity" evidence="14">
    <location>
        <begin position="1"/>
        <end position="15"/>
    </location>
</feature>
<keyword evidence="4" id="KW-0645">Protease</keyword>
<dbReference type="STRING" id="448386.A0A2V3J0H1"/>
<accession>A0A2V3J0H1</accession>
<evidence type="ECO:0000256" key="12">
    <source>
        <dbReference type="ARBA" id="ARBA00023136"/>
    </source>
</evidence>
<evidence type="ECO:0000256" key="13">
    <source>
        <dbReference type="ARBA" id="ARBA00023180"/>
    </source>
</evidence>
<evidence type="ECO:0000256" key="1">
    <source>
        <dbReference type="ARBA" id="ARBA00001947"/>
    </source>
</evidence>
<feature type="transmembrane region" description="Helical" evidence="15">
    <location>
        <begin position="502"/>
        <end position="527"/>
    </location>
</feature>
<keyword evidence="10 15" id="KW-1133">Transmembrane helix</keyword>
<dbReference type="Gene3D" id="3.40.630.10">
    <property type="entry name" value="Zn peptidases"/>
    <property type="match status" value="1"/>
</dbReference>
<dbReference type="OrthoDB" id="1080at2759"/>
<comment type="cofactor">
    <cofactor evidence="1">
        <name>Zn(2+)</name>
        <dbReference type="ChEBI" id="CHEBI:29105"/>
    </cofactor>
</comment>
<dbReference type="GO" id="GO:0008235">
    <property type="term" value="F:metalloexopeptidase activity"/>
    <property type="evidence" value="ECO:0007669"/>
    <property type="project" value="InterPro"/>
</dbReference>
<evidence type="ECO:0000256" key="2">
    <source>
        <dbReference type="ARBA" id="ARBA00004477"/>
    </source>
</evidence>
<evidence type="ECO:0000256" key="6">
    <source>
        <dbReference type="ARBA" id="ARBA00022723"/>
    </source>
</evidence>
<evidence type="ECO:0000256" key="11">
    <source>
        <dbReference type="ARBA" id="ARBA00023049"/>
    </source>
</evidence>
<evidence type="ECO:0000256" key="15">
    <source>
        <dbReference type="SAM" id="Phobius"/>
    </source>
</evidence>
<protein>
    <submittedName>
        <fullName evidence="17">Endoplasmic reticulum metallopeptidase 1</fullName>
    </submittedName>
</protein>
<dbReference type="AlphaFoldDB" id="A0A2V3J0H1"/>
<dbReference type="GO" id="GO:0005789">
    <property type="term" value="C:endoplasmic reticulum membrane"/>
    <property type="evidence" value="ECO:0007669"/>
    <property type="project" value="UniProtKB-SubCell"/>
</dbReference>
<comment type="caution">
    <text evidence="17">The sequence shown here is derived from an EMBL/GenBank/DDBJ whole genome shotgun (WGS) entry which is preliminary data.</text>
</comment>
<feature type="compositionally biased region" description="Low complexity" evidence="14">
    <location>
        <begin position="26"/>
        <end position="37"/>
    </location>
</feature>
<keyword evidence="12 15" id="KW-0472">Membrane</keyword>
<keyword evidence="5 15" id="KW-0812">Transmembrane</keyword>
<name>A0A2V3J0H1_9FLOR</name>
<evidence type="ECO:0000256" key="8">
    <source>
        <dbReference type="ARBA" id="ARBA00022824"/>
    </source>
</evidence>
<dbReference type="Proteomes" id="UP000247409">
    <property type="component" value="Unassembled WGS sequence"/>
</dbReference>
<feature type="transmembrane region" description="Helical" evidence="15">
    <location>
        <begin position="467"/>
        <end position="490"/>
    </location>
</feature>
<evidence type="ECO:0000256" key="7">
    <source>
        <dbReference type="ARBA" id="ARBA00022801"/>
    </source>
</evidence>
<evidence type="ECO:0000313" key="18">
    <source>
        <dbReference type="Proteomes" id="UP000247409"/>
    </source>
</evidence>
<dbReference type="GO" id="GO:0046872">
    <property type="term" value="F:metal ion binding"/>
    <property type="evidence" value="ECO:0007669"/>
    <property type="project" value="UniProtKB-KW"/>
</dbReference>
<dbReference type="SUPFAM" id="SSF53187">
    <property type="entry name" value="Zn-dependent exopeptidases"/>
    <property type="match status" value="1"/>
</dbReference>
<evidence type="ECO:0000313" key="17">
    <source>
        <dbReference type="EMBL" id="PXF47912.1"/>
    </source>
</evidence>
<gene>
    <name evidence="17" type="ORF">BWQ96_02298</name>
</gene>
<evidence type="ECO:0000256" key="9">
    <source>
        <dbReference type="ARBA" id="ARBA00022833"/>
    </source>
</evidence>
<keyword evidence="7" id="KW-0378">Hydrolase</keyword>
<evidence type="ECO:0000259" key="16">
    <source>
        <dbReference type="Pfam" id="PF04389"/>
    </source>
</evidence>
<keyword evidence="8" id="KW-0256">Endoplasmic reticulum</keyword>
<comment type="subcellular location">
    <subcellularLocation>
        <location evidence="2">Endoplasmic reticulum membrane</location>
        <topology evidence="2">Multi-pass membrane protein</topology>
    </subcellularLocation>
</comment>
<dbReference type="Pfam" id="PF04389">
    <property type="entry name" value="Peptidase_M28"/>
    <property type="match status" value="1"/>
</dbReference>
<dbReference type="GO" id="GO:0006508">
    <property type="term" value="P:proteolysis"/>
    <property type="evidence" value="ECO:0007669"/>
    <property type="project" value="UniProtKB-KW"/>
</dbReference>
<feature type="transmembrane region" description="Helical" evidence="15">
    <location>
        <begin position="54"/>
        <end position="74"/>
    </location>
</feature>
<dbReference type="EMBL" id="NBIV01000018">
    <property type="protein sequence ID" value="PXF47912.1"/>
    <property type="molecule type" value="Genomic_DNA"/>
</dbReference>
<feature type="transmembrane region" description="Helical" evidence="15">
    <location>
        <begin position="539"/>
        <end position="557"/>
    </location>
</feature>
<dbReference type="PANTHER" id="PTHR12147:SF22">
    <property type="entry name" value="ENDOPLASMIC RETICULUM METALLOPEPTIDASE 1"/>
    <property type="match status" value="1"/>
</dbReference>
<proteinExistence type="inferred from homology"/>
<comment type="similarity">
    <text evidence="3">Belongs to the peptidase M28 family.</text>
</comment>
<feature type="transmembrane region" description="Helical" evidence="15">
    <location>
        <begin position="657"/>
        <end position="675"/>
    </location>
</feature>
<reference evidence="17 18" key="1">
    <citation type="journal article" date="2018" name="Mol. Biol. Evol.">
        <title>Analysis of the draft genome of the red seaweed Gracilariopsis chorda provides insights into genome size evolution in Rhodophyta.</title>
        <authorList>
            <person name="Lee J."/>
            <person name="Yang E.C."/>
            <person name="Graf L."/>
            <person name="Yang J.H."/>
            <person name="Qiu H."/>
            <person name="Zel Zion U."/>
            <person name="Chan C.X."/>
            <person name="Stephens T.G."/>
            <person name="Weber A.P.M."/>
            <person name="Boo G.H."/>
            <person name="Boo S.M."/>
            <person name="Kim K.M."/>
            <person name="Shin Y."/>
            <person name="Jung M."/>
            <person name="Lee S.J."/>
            <person name="Yim H.S."/>
            <person name="Lee J.H."/>
            <person name="Bhattacharya D."/>
            <person name="Yoon H.S."/>
        </authorList>
    </citation>
    <scope>NUCLEOTIDE SEQUENCE [LARGE SCALE GENOMIC DNA]</scope>
    <source>
        <strain evidence="17 18">SKKU-2015</strain>
        <tissue evidence="17">Whole body</tissue>
    </source>
</reference>
<keyword evidence="6" id="KW-0479">Metal-binding</keyword>